<dbReference type="EMBL" id="VDEM01000101">
    <property type="protein sequence ID" value="KAF0821511.1"/>
    <property type="molecule type" value="Genomic_DNA"/>
</dbReference>
<dbReference type="InterPro" id="IPR025272">
    <property type="entry name" value="SocA_Panacea"/>
</dbReference>
<sequence length="152" mass="18130">MPNVEHVASYLLSVSKPGTPRSITPLKLQKLLYYCQGWHMAFNQGEPLFNEELEAWEHGPVNRDIYIKYKNHRYLTIPIEPFINKTRKGKPIFKQKQLDILNTVWETYGQFDGKYLEELTHQEDPWLETKRNTVIDKNKLFRFFTRLAQKDS</sequence>
<gene>
    <name evidence="2" type="ORF">KIS1582_4754</name>
</gene>
<accession>A0A800MSD1</accession>
<evidence type="ECO:0000313" key="2">
    <source>
        <dbReference type="EMBL" id="KAF0821511.1"/>
    </source>
</evidence>
<proteinExistence type="predicted"/>
<feature type="domain" description="Antitoxin SocA-like Panacea" evidence="1">
    <location>
        <begin position="28"/>
        <end position="126"/>
    </location>
</feature>
<organism evidence="2 3">
    <name type="scientific">Cytobacillus firmus</name>
    <name type="common">Bacillus firmus</name>
    <dbReference type="NCBI Taxonomy" id="1399"/>
    <lineage>
        <taxon>Bacteria</taxon>
        <taxon>Bacillati</taxon>
        <taxon>Bacillota</taxon>
        <taxon>Bacilli</taxon>
        <taxon>Bacillales</taxon>
        <taxon>Bacillaceae</taxon>
        <taxon>Cytobacillus</taxon>
    </lineage>
</organism>
<evidence type="ECO:0000259" key="1">
    <source>
        <dbReference type="Pfam" id="PF13274"/>
    </source>
</evidence>
<reference evidence="2 3" key="1">
    <citation type="journal article" date="2020" name="G3 (Bethesda)">
        <title>Whole Genome Sequencing and Comparative Genomics of Two Nematicidal Bacillus Strains Reveals a Wide Range of Possible Virulence Factors.</title>
        <authorList>
            <person name="Susic N."/>
            <person name="Janezic S."/>
            <person name="Rupnik M."/>
            <person name="Geric Stare B."/>
        </authorList>
    </citation>
    <scope>NUCLEOTIDE SEQUENCE [LARGE SCALE GENOMIC DNA]</scope>
    <source>
        <strain evidence="2 3">I-1582</strain>
    </source>
</reference>
<comment type="caution">
    <text evidence="2">The sequence shown here is derived from an EMBL/GenBank/DDBJ whole genome shotgun (WGS) entry which is preliminary data.</text>
</comment>
<name>A0A800MSD1_CYTFI</name>
<evidence type="ECO:0000313" key="3">
    <source>
        <dbReference type="Proteomes" id="UP000465778"/>
    </source>
</evidence>
<dbReference type="RefSeq" id="WP_159347096.1">
    <property type="nucleotide sequence ID" value="NZ_JBALOT010000072.1"/>
</dbReference>
<protein>
    <submittedName>
        <fullName evidence="2">Putative prophage protein Ps3</fullName>
    </submittedName>
</protein>
<dbReference type="Proteomes" id="UP000465778">
    <property type="component" value="Unassembled WGS sequence"/>
</dbReference>
<dbReference type="AlphaFoldDB" id="A0A800MSD1"/>
<dbReference type="OrthoDB" id="9799173at2"/>
<dbReference type="Pfam" id="PF13274">
    <property type="entry name" value="SocA_Panacea"/>
    <property type="match status" value="1"/>
</dbReference>